<accession>A0A8H4GQY4</accession>
<dbReference type="GO" id="GO:0004061">
    <property type="term" value="F:arylformamidase activity"/>
    <property type="evidence" value="ECO:0007669"/>
    <property type="project" value="InterPro"/>
</dbReference>
<dbReference type="Pfam" id="PF04199">
    <property type="entry name" value="Cyclase"/>
    <property type="match status" value="1"/>
</dbReference>
<proteinExistence type="inferred from homology"/>
<dbReference type="InterPro" id="IPR037175">
    <property type="entry name" value="KFase_sf"/>
</dbReference>
<dbReference type="InterPro" id="IPR007325">
    <property type="entry name" value="KFase/CYL"/>
</dbReference>
<dbReference type="PANTHER" id="PTHR34861">
    <property type="match status" value="1"/>
</dbReference>
<dbReference type="OrthoDB" id="5396at2759"/>
<reference evidence="2" key="1">
    <citation type="journal article" date="2020" name="bioRxiv">
        <title>Genomic and phenotypic heterogeneity of clinical isolates of the human pathogens Aspergillus fumigatus, Aspergillus lentulus and Aspergillus fumigatiaffinis.</title>
        <authorList>
            <person name="dos Santos R.A.C."/>
            <person name="Steenwyk J.L."/>
            <person name="Rivero-Menendez O."/>
            <person name="Mead M.E."/>
            <person name="Silva L.P."/>
            <person name="Bastos R.W."/>
            <person name="Alastruey-Izquierdo A."/>
            <person name="Goldman G.H."/>
            <person name="Rokas A."/>
        </authorList>
    </citation>
    <scope>NUCLEOTIDE SEQUENCE</scope>
    <source>
        <strain evidence="2">CNM-CM6805</strain>
    </source>
</reference>
<evidence type="ECO:0000256" key="1">
    <source>
        <dbReference type="ARBA" id="ARBA00007865"/>
    </source>
</evidence>
<evidence type="ECO:0008006" key="4">
    <source>
        <dbReference type="Google" id="ProtNLM"/>
    </source>
</evidence>
<dbReference type="PANTHER" id="PTHR34861:SF11">
    <property type="entry name" value="CYCLASE"/>
    <property type="match status" value="1"/>
</dbReference>
<dbReference type="EMBL" id="JAAAPX010000232">
    <property type="protein sequence ID" value="KAF4226577.1"/>
    <property type="molecule type" value="Genomic_DNA"/>
</dbReference>
<dbReference type="Proteomes" id="UP000653565">
    <property type="component" value="Unassembled WGS sequence"/>
</dbReference>
<evidence type="ECO:0000313" key="3">
    <source>
        <dbReference type="Proteomes" id="UP000653565"/>
    </source>
</evidence>
<evidence type="ECO:0000313" key="2">
    <source>
        <dbReference type="EMBL" id="KAF4226577.1"/>
    </source>
</evidence>
<name>A0A8H4GQY4_9EURO</name>
<dbReference type="Gene3D" id="3.50.30.50">
    <property type="entry name" value="Putative cyclase"/>
    <property type="match status" value="1"/>
</dbReference>
<comment type="caution">
    <text evidence="2">The sequence shown here is derived from an EMBL/GenBank/DDBJ whole genome shotgun (WGS) entry which is preliminary data.</text>
</comment>
<gene>
    <name evidence="2" type="ORF">CNMCM6805_004374</name>
</gene>
<protein>
    <recommendedName>
        <fullName evidence="4">Cyclase family protein</fullName>
    </recommendedName>
</protein>
<keyword evidence="3" id="KW-1185">Reference proteome</keyword>
<dbReference type="GO" id="GO:0019441">
    <property type="term" value="P:L-tryptophan catabolic process to kynurenine"/>
    <property type="evidence" value="ECO:0007669"/>
    <property type="project" value="InterPro"/>
</dbReference>
<organism evidence="2 3">
    <name type="scientific">Aspergillus fumigatiaffinis</name>
    <dbReference type="NCBI Taxonomy" id="340414"/>
    <lineage>
        <taxon>Eukaryota</taxon>
        <taxon>Fungi</taxon>
        <taxon>Dikarya</taxon>
        <taxon>Ascomycota</taxon>
        <taxon>Pezizomycotina</taxon>
        <taxon>Eurotiomycetes</taxon>
        <taxon>Eurotiomycetidae</taxon>
        <taxon>Eurotiales</taxon>
        <taxon>Aspergillaceae</taxon>
        <taxon>Aspergillus</taxon>
        <taxon>Aspergillus subgen. Fumigati</taxon>
    </lineage>
</organism>
<dbReference type="AlphaFoldDB" id="A0A8H4GQY4"/>
<comment type="similarity">
    <text evidence="1">Belongs to the Cyclase 1 superfamily.</text>
</comment>
<dbReference type="SUPFAM" id="SSF102198">
    <property type="entry name" value="Putative cyclase"/>
    <property type="match status" value="1"/>
</dbReference>
<sequence length="276" mass="31178">MIGDPNRYPQFKDLPLRKEDPPYSSWGLWGLDDQVGTIICFNTQASTQIDGLRHFAYQDSKLFYNGYTEQSILAPGSTVLGTHHWHNRGGLAGRGVLIDYWSYAQRYQAKLYDPCAIPSHAVSFDDIMACLHEQQQLSATDLLLQKGDMIFFRMGYTKQYQRLTPEAERELSMRMVPETCGIAQDERMLQFLWDHQVSLVGSDTPAWEKMPTVAGARFMYHEVLIAGWGCPIGEMLVLDELAEACSESRKWTFFLSSAPLHVEGGVASPANMIAIL</sequence>
<reference evidence="2" key="2">
    <citation type="submission" date="2020-04" db="EMBL/GenBank/DDBJ databases">
        <authorList>
            <person name="Santos R.A.C."/>
            <person name="Steenwyk J.L."/>
            <person name="Rivero-Menendez O."/>
            <person name="Mead M.E."/>
            <person name="Silva L.P."/>
            <person name="Bastos R.W."/>
            <person name="Alastruey-Izquierdo A."/>
            <person name="Goldman G.H."/>
            <person name="Rokas A."/>
        </authorList>
    </citation>
    <scope>NUCLEOTIDE SEQUENCE</scope>
    <source>
        <strain evidence="2">CNM-CM6805</strain>
    </source>
</reference>